<evidence type="ECO:0000256" key="12">
    <source>
        <dbReference type="ARBA" id="ARBA00023012"/>
    </source>
</evidence>
<keyword evidence="10" id="KW-0067">ATP-binding</keyword>
<dbReference type="CDD" id="cd06225">
    <property type="entry name" value="HAMP"/>
    <property type="match status" value="1"/>
</dbReference>
<dbReference type="PROSITE" id="PS50885">
    <property type="entry name" value="HAMP"/>
    <property type="match status" value="1"/>
</dbReference>
<dbReference type="InterPro" id="IPR003660">
    <property type="entry name" value="HAMP_dom"/>
</dbReference>
<dbReference type="InterPro" id="IPR003594">
    <property type="entry name" value="HATPase_dom"/>
</dbReference>
<comment type="catalytic activity">
    <reaction evidence="1">
        <text>ATP + protein L-histidine = ADP + protein N-phospho-L-histidine.</text>
        <dbReference type="EC" id="2.7.13.3"/>
    </reaction>
</comment>
<gene>
    <name evidence="17" type="primary">phoR_13</name>
    <name evidence="17" type="ORF">R28058_22091</name>
</gene>
<evidence type="ECO:0000256" key="9">
    <source>
        <dbReference type="ARBA" id="ARBA00022777"/>
    </source>
</evidence>
<feature type="domain" description="Histidine kinase" evidence="15">
    <location>
        <begin position="156"/>
        <end position="373"/>
    </location>
</feature>
<dbReference type="EMBL" id="CEKZ01000003">
    <property type="protein sequence ID" value="CEQ04476.1"/>
    <property type="molecule type" value="Genomic_DNA"/>
</dbReference>
<evidence type="ECO:0000313" key="17">
    <source>
        <dbReference type="EMBL" id="CEQ04476.1"/>
    </source>
</evidence>
<dbReference type="SUPFAM" id="SSF47384">
    <property type="entry name" value="Homodimeric domain of signal transducing histidine kinase"/>
    <property type="match status" value="1"/>
</dbReference>
<reference evidence="17 18" key="1">
    <citation type="submission" date="2015-01" db="EMBL/GenBank/DDBJ databases">
        <authorList>
            <person name="Aslett A.Martin."/>
            <person name="De Silva Nishadi"/>
        </authorList>
    </citation>
    <scope>NUCLEOTIDE SEQUENCE [LARGE SCALE GENOMIC DNA]</scope>
    <source>
        <strain evidence="17 18">R28058</strain>
    </source>
</reference>
<dbReference type="CDD" id="cd00082">
    <property type="entry name" value="HisKA"/>
    <property type="match status" value="1"/>
</dbReference>
<dbReference type="InterPro" id="IPR004358">
    <property type="entry name" value="Sig_transdc_His_kin-like_C"/>
</dbReference>
<feature type="transmembrane region" description="Helical" evidence="14">
    <location>
        <begin position="70"/>
        <end position="87"/>
    </location>
</feature>
<keyword evidence="6 17" id="KW-0808">Transferase</keyword>
<keyword evidence="13 14" id="KW-0472">Membrane</keyword>
<feature type="transmembrane region" description="Helical" evidence="14">
    <location>
        <begin position="20"/>
        <end position="40"/>
    </location>
</feature>
<dbReference type="PANTHER" id="PTHR45528:SF1">
    <property type="entry name" value="SENSOR HISTIDINE KINASE CPXA"/>
    <property type="match status" value="1"/>
</dbReference>
<organism evidence="17 18">
    <name type="scientific">Paraclostridium sordellii</name>
    <name type="common">Clostridium sordellii</name>
    <dbReference type="NCBI Taxonomy" id="1505"/>
    <lineage>
        <taxon>Bacteria</taxon>
        <taxon>Bacillati</taxon>
        <taxon>Bacillota</taxon>
        <taxon>Clostridia</taxon>
        <taxon>Peptostreptococcales</taxon>
        <taxon>Peptostreptococcaceae</taxon>
        <taxon>Paraclostridium</taxon>
    </lineage>
</organism>
<dbReference type="EC" id="2.7.13.3" evidence="3"/>
<evidence type="ECO:0000313" key="18">
    <source>
        <dbReference type="Proteomes" id="UP000049127"/>
    </source>
</evidence>
<dbReference type="Gene3D" id="1.10.287.130">
    <property type="match status" value="1"/>
</dbReference>
<dbReference type="RefSeq" id="WP_055342415.1">
    <property type="nucleotide sequence ID" value="NZ_CDNI01000003.1"/>
</dbReference>
<evidence type="ECO:0000259" key="16">
    <source>
        <dbReference type="PROSITE" id="PS50885"/>
    </source>
</evidence>
<dbReference type="InterPro" id="IPR036097">
    <property type="entry name" value="HisK_dim/P_sf"/>
</dbReference>
<dbReference type="FunFam" id="1.10.287.130:FF:000008">
    <property type="entry name" value="Two-component sensor histidine kinase"/>
    <property type="match status" value="1"/>
</dbReference>
<dbReference type="InterPro" id="IPR005467">
    <property type="entry name" value="His_kinase_dom"/>
</dbReference>
<sequence>MKNKTDNNLLIFRYMFQPIVYFILSGLLATGILYILYVVADNLYRSSKYTIVNNAVDYFMYIKRFFLGDLIYAILFILITCIIYALISYKRSQNIILLINSVEKMADGNLEQKIEIENPKQVKELANNINKIVDRLRDITIEERIAQQTKTDLITNVSHDLRTPLTSIIGYLSLIEEDKYKDEVQLRYYTSIVYEKAKTLNLLINDLFDLTKMQNNSMPMDKIQINLVELIGQIVSHFEFLFENEKIKCRVKFSEDKFIIMADPIKLVRAFENLITNAMKYGKDGGYIDVVTSKEKSMAVVEIINYGEPIPILDLPHIFDRFYRVEKSRNRNDGGSGLGLAITKNIIELHLGEISVTSDNIKTVFKVKLPIIE</sequence>
<dbReference type="InterPro" id="IPR050398">
    <property type="entry name" value="HssS/ArlS-like"/>
</dbReference>
<dbReference type="AlphaFoldDB" id="A0A0C7G9B6"/>
<evidence type="ECO:0000256" key="2">
    <source>
        <dbReference type="ARBA" id="ARBA00004651"/>
    </source>
</evidence>
<dbReference type="PROSITE" id="PS50109">
    <property type="entry name" value="HIS_KIN"/>
    <property type="match status" value="1"/>
</dbReference>
<dbReference type="PRINTS" id="PR00344">
    <property type="entry name" value="BCTRLSENSOR"/>
</dbReference>
<proteinExistence type="predicted"/>
<dbReference type="SMART" id="SM00387">
    <property type="entry name" value="HATPase_c"/>
    <property type="match status" value="1"/>
</dbReference>
<dbReference type="SUPFAM" id="SSF158472">
    <property type="entry name" value="HAMP domain-like"/>
    <property type="match status" value="1"/>
</dbReference>
<name>A0A0C7G9B6_PARSO</name>
<evidence type="ECO:0000256" key="13">
    <source>
        <dbReference type="ARBA" id="ARBA00023136"/>
    </source>
</evidence>
<evidence type="ECO:0000256" key="11">
    <source>
        <dbReference type="ARBA" id="ARBA00022989"/>
    </source>
</evidence>
<keyword evidence="5" id="KW-0597">Phosphoprotein</keyword>
<dbReference type="PANTHER" id="PTHR45528">
    <property type="entry name" value="SENSOR HISTIDINE KINASE CPXA"/>
    <property type="match status" value="1"/>
</dbReference>
<evidence type="ECO:0000256" key="14">
    <source>
        <dbReference type="SAM" id="Phobius"/>
    </source>
</evidence>
<evidence type="ECO:0000256" key="4">
    <source>
        <dbReference type="ARBA" id="ARBA00022475"/>
    </source>
</evidence>
<dbReference type="Proteomes" id="UP000049127">
    <property type="component" value="Unassembled WGS sequence"/>
</dbReference>
<evidence type="ECO:0000256" key="1">
    <source>
        <dbReference type="ARBA" id="ARBA00000085"/>
    </source>
</evidence>
<dbReference type="FunFam" id="3.30.565.10:FF:000013">
    <property type="entry name" value="Two-component sensor histidine kinase"/>
    <property type="match status" value="1"/>
</dbReference>
<comment type="subcellular location">
    <subcellularLocation>
        <location evidence="2">Cell membrane</location>
        <topology evidence="2">Multi-pass membrane protein</topology>
    </subcellularLocation>
</comment>
<dbReference type="SUPFAM" id="SSF55874">
    <property type="entry name" value="ATPase domain of HSP90 chaperone/DNA topoisomerase II/histidine kinase"/>
    <property type="match status" value="1"/>
</dbReference>
<keyword evidence="9 17" id="KW-0418">Kinase</keyword>
<dbReference type="Gene3D" id="6.10.340.10">
    <property type="match status" value="1"/>
</dbReference>
<dbReference type="GO" id="GO:0005524">
    <property type="term" value="F:ATP binding"/>
    <property type="evidence" value="ECO:0007669"/>
    <property type="project" value="UniProtKB-KW"/>
</dbReference>
<feature type="domain" description="HAMP" evidence="16">
    <location>
        <begin position="98"/>
        <end position="141"/>
    </location>
</feature>
<accession>A0A0C7G9B6</accession>
<evidence type="ECO:0000259" key="15">
    <source>
        <dbReference type="PROSITE" id="PS50109"/>
    </source>
</evidence>
<evidence type="ECO:0000256" key="3">
    <source>
        <dbReference type="ARBA" id="ARBA00012438"/>
    </source>
</evidence>
<keyword evidence="4" id="KW-1003">Cell membrane</keyword>
<keyword evidence="7 14" id="KW-0812">Transmembrane</keyword>
<evidence type="ECO:0000256" key="6">
    <source>
        <dbReference type="ARBA" id="ARBA00022679"/>
    </source>
</evidence>
<evidence type="ECO:0000256" key="10">
    <source>
        <dbReference type="ARBA" id="ARBA00022840"/>
    </source>
</evidence>
<dbReference type="GO" id="GO:0000155">
    <property type="term" value="F:phosphorelay sensor kinase activity"/>
    <property type="evidence" value="ECO:0007669"/>
    <property type="project" value="InterPro"/>
</dbReference>
<keyword evidence="12" id="KW-0902">Two-component regulatory system</keyword>
<dbReference type="InterPro" id="IPR036890">
    <property type="entry name" value="HATPase_C_sf"/>
</dbReference>
<evidence type="ECO:0000256" key="5">
    <source>
        <dbReference type="ARBA" id="ARBA00022553"/>
    </source>
</evidence>
<evidence type="ECO:0000256" key="8">
    <source>
        <dbReference type="ARBA" id="ARBA00022741"/>
    </source>
</evidence>
<dbReference type="InterPro" id="IPR003661">
    <property type="entry name" value="HisK_dim/P_dom"/>
</dbReference>
<dbReference type="SMART" id="SM00388">
    <property type="entry name" value="HisKA"/>
    <property type="match status" value="1"/>
</dbReference>
<evidence type="ECO:0000256" key="7">
    <source>
        <dbReference type="ARBA" id="ARBA00022692"/>
    </source>
</evidence>
<protein>
    <recommendedName>
        <fullName evidence="3">histidine kinase</fullName>
        <ecNumber evidence="3">2.7.13.3</ecNumber>
    </recommendedName>
</protein>
<dbReference type="Gene3D" id="3.30.565.10">
    <property type="entry name" value="Histidine kinase-like ATPase, C-terminal domain"/>
    <property type="match status" value="1"/>
</dbReference>
<dbReference type="Pfam" id="PF02518">
    <property type="entry name" value="HATPase_c"/>
    <property type="match status" value="1"/>
</dbReference>
<dbReference type="Pfam" id="PF00512">
    <property type="entry name" value="HisKA"/>
    <property type="match status" value="1"/>
</dbReference>
<dbReference type="CDD" id="cd00075">
    <property type="entry name" value="HATPase"/>
    <property type="match status" value="1"/>
</dbReference>
<dbReference type="GO" id="GO:0005886">
    <property type="term" value="C:plasma membrane"/>
    <property type="evidence" value="ECO:0007669"/>
    <property type="project" value="UniProtKB-SubCell"/>
</dbReference>
<keyword evidence="8" id="KW-0547">Nucleotide-binding</keyword>
<keyword evidence="11 14" id="KW-1133">Transmembrane helix</keyword>